<evidence type="ECO:0000313" key="2">
    <source>
        <dbReference type="Proteomes" id="UP001152320"/>
    </source>
</evidence>
<sequence length="190" mass="21063">MDSVEFLSQAMSIKGVMRFSDGCASQYKSKGPFHDIAHYSQVTVEHHYFGSRYGKGPSDGESAVVKKAASAAVKGGEAYIPSARELFLYCEKKLSKGISTSCCESFKRSVFWVPKESVVRQREEPKTAVKGTRRIHAVSSTGDGMLHTRSLSCFCKGCRTDLEELCENRDVVDDWKVINFGGPISHKSNY</sequence>
<accession>A0A9Q1BWW5</accession>
<dbReference type="PANTHER" id="PTHR46601:SF1">
    <property type="entry name" value="ADF-H DOMAIN-CONTAINING PROTEIN"/>
    <property type="match status" value="1"/>
</dbReference>
<dbReference type="AlphaFoldDB" id="A0A9Q1BWW5"/>
<name>A0A9Q1BWW5_HOLLE</name>
<keyword evidence="2" id="KW-1185">Reference proteome</keyword>
<dbReference type="PANTHER" id="PTHR46601">
    <property type="entry name" value="ULP_PROTEASE DOMAIN-CONTAINING PROTEIN"/>
    <property type="match status" value="1"/>
</dbReference>
<proteinExistence type="predicted"/>
<reference evidence="1" key="1">
    <citation type="submission" date="2021-10" db="EMBL/GenBank/DDBJ databases">
        <title>Tropical sea cucumber genome reveals ecological adaptation and Cuvierian tubules defense mechanism.</title>
        <authorList>
            <person name="Chen T."/>
        </authorList>
    </citation>
    <scope>NUCLEOTIDE SEQUENCE</scope>
    <source>
        <strain evidence="1">Nanhai2018</strain>
        <tissue evidence="1">Muscle</tissue>
    </source>
</reference>
<gene>
    <name evidence="1" type="ORF">HOLleu_20847</name>
</gene>
<dbReference type="EMBL" id="JAIZAY010000010">
    <property type="protein sequence ID" value="KAJ8034130.1"/>
    <property type="molecule type" value="Genomic_DNA"/>
</dbReference>
<dbReference type="Proteomes" id="UP001152320">
    <property type="component" value="Chromosome 10"/>
</dbReference>
<comment type="caution">
    <text evidence="1">The sequence shown here is derived from an EMBL/GenBank/DDBJ whole genome shotgun (WGS) entry which is preliminary data.</text>
</comment>
<protein>
    <submittedName>
        <fullName evidence="1">Uncharacterized protein</fullName>
    </submittedName>
</protein>
<evidence type="ECO:0000313" key="1">
    <source>
        <dbReference type="EMBL" id="KAJ8034130.1"/>
    </source>
</evidence>
<dbReference type="OrthoDB" id="6152551at2759"/>
<organism evidence="1 2">
    <name type="scientific">Holothuria leucospilota</name>
    <name type="common">Black long sea cucumber</name>
    <name type="synonym">Mertensiothuria leucospilota</name>
    <dbReference type="NCBI Taxonomy" id="206669"/>
    <lineage>
        <taxon>Eukaryota</taxon>
        <taxon>Metazoa</taxon>
        <taxon>Echinodermata</taxon>
        <taxon>Eleutherozoa</taxon>
        <taxon>Echinozoa</taxon>
        <taxon>Holothuroidea</taxon>
        <taxon>Aspidochirotacea</taxon>
        <taxon>Aspidochirotida</taxon>
        <taxon>Holothuriidae</taxon>
        <taxon>Holothuria</taxon>
    </lineage>
</organism>